<dbReference type="Proteomes" id="UP000294257">
    <property type="component" value="Unassembled WGS sequence"/>
</dbReference>
<comment type="caution">
    <text evidence="1">The sequence shown here is derived from an EMBL/GenBank/DDBJ whole genome shotgun (WGS) entry which is preliminary data.</text>
</comment>
<name>A0A4Q7KIS0_9PSEU</name>
<protein>
    <submittedName>
        <fullName evidence="1">Uncharacterized protein</fullName>
    </submittedName>
</protein>
<organism evidence="1 2">
    <name type="scientific">Herbihabitans rhizosphaerae</name>
    <dbReference type="NCBI Taxonomy" id="1872711"/>
    <lineage>
        <taxon>Bacteria</taxon>
        <taxon>Bacillati</taxon>
        <taxon>Actinomycetota</taxon>
        <taxon>Actinomycetes</taxon>
        <taxon>Pseudonocardiales</taxon>
        <taxon>Pseudonocardiaceae</taxon>
        <taxon>Herbihabitans</taxon>
    </lineage>
</organism>
<reference evidence="1 2" key="1">
    <citation type="submission" date="2019-02" db="EMBL/GenBank/DDBJ databases">
        <title>Genomic Encyclopedia of Type Strains, Phase IV (KMG-IV): sequencing the most valuable type-strain genomes for metagenomic binning, comparative biology and taxonomic classification.</title>
        <authorList>
            <person name="Goeker M."/>
        </authorList>
    </citation>
    <scope>NUCLEOTIDE SEQUENCE [LARGE SCALE GENOMIC DNA]</scope>
    <source>
        <strain evidence="1 2">DSM 101727</strain>
    </source>
</reference>
<accession>A0A4Q7KIS0</accession>
<evidence type="ECO:0000313" key="1">
    <source>
        <dbReference type="EMBL" id="RZS32808.1"/>
    </source>
</evidence>
<evidence type="ECO:0000313" key="2">
    <source>
        <dbReference type="Proteomes" id="UP000294257"/>
    </source>
</evidence>
<dbReference type="AlphaFoldDB" id="A0A4Q7KIS0"/>
<proteinExistence type="predicted"/>
<gene>
    <name evidence="1" type="ORF">EV193_111193</name>
</gene>
<sequence>MAVEENTDPDRHDRLVAAASTALAAVKAGEGAGVVGGLAEAASGSEEGKIDARELMLLLFGECSTMVAALGQGGTTPVKMQVYDDDGHEVPIDEADPPVRTAVRTLLAEVHGDTDAASEQIEIALRNAGPEEMASLMVQALRWTIKLSAECTSRDLPVPEWIAEALA</sequence>
<keyword evidence="2" id="KW-1185">Reference proteome</keyword>
<dbReference type="EMBL" id="SGWQ01000011">
    <property type="protein sequence ID" value="RZS32808.1"/>
    <property type="molecule type" value="Genomic_DNA"/>
</dbReference>